<protein>
    <submittedName>
        <fullName evidence="1">Uncharacterized protein</fullName>
    </submittedName>
</protein>
<name>A0A482WU06_LAOST</name>
<dbReference type="AlphaFoldDB" id="A0A482WU06"/>
<sequence length="87" mass="10039">MFSRSLSTNLMFSNNNYFGKRWERWRRAYALQDMLWIMSNWTMIQLGHKNHNIKNHVVSEYPNVLARVICDGLSLVIAAGAPELGGP</sequence>
<dbReference type="EMBL" id="QKKF02026262">
    <property type="protein sequence ID" value="RZF36510.1"/>
    <property type="molecule type" value="Genomic_DNA"/>
</dbReference>
<keyword evidence="2" id="KW-1185">Reference proteome</keyword>
<gene>
    <name evidence="1" type="ORF">LSTR_LSTR008845</name>
</gene>
<organism evidence="1 2">
    <name type="scientific">Laodelphax striatellus</name>
    <name type="common">Small brown planthopper</name>
    <name type="synonym">Delphax striatella</name>
    <dbReference type="NCBI Taxonomy" id="195883"/>
    <lineage>
        <taxon>Eukaryota</taxon>
        <taxon>Metazoa</taxon>
        <taxon>Ecdysozoa</taxon>
        <taxon>Arthropoda</taxon>
        <taxon>Hexapoda</taxon>
        <taxon>Insecta</taxon>
        <taxon>Pterygota</taxon>
        <taxon>Neoptera</taxon>
        <taxon>Paraneoptera</taxon>
        <taxon>Hemiptera</taxon>
        <taxon>Auchenorrhyncha</taxon>
        <taxon>Fulgoroidea</taxon>
        <taxon>Delphacidae</taxon>
        <taxon>Criomorphinae</taxon>
        <taxon>Laodelphax</taxon>
    </lineage>
</organism>
<dbReference type="InParanoid" id="A0A482WU06"/>
<accession>A0A482WU06</accession>
<evidence type="ECO:0000313" key="1">
    <source>
        <dbReference type="EMBL" id="RZF36510.1"/>
    </source>
</evidence>
<evidence type="ECO:0000313" key="2">
    <source>
        <dbReference type="Proteomes" id="UP000291343"/>
    </source>
</evidence>
<reference evidence="1 2" key="1">
    <citation type="journal article" date="2017" name="Gigascience">
        <title>Genome sequence of the small brown planthopper, Laodelphax striatellus.</title>
        <authorList>
            <person name="Zhu J."/>
            <person name="Jiang F."/>
            <person name="Wang X."/>
            <person name="Yang P."/>
            <person name="Bao Y."/>
            <person name="Zhao W."/>
            <person name="Wang W."/>
            <person name="Lu H."/>
            <person name="Wang Q."/>
            <person name="Cui N."/>
            <person name="Li J."/>
            <person name="Chen X."/>
            <person name="Luo L."/>
            <person name="Yu J."/>
            <person name="Kang L."/>
            <person name="Cui F."/>
        </authorList>
    </citation>
    <scope>NUCLEOTIDE SEQUENCE [LARGE SCALE GENOMIC DNA]</scope>
    <source>
        <strain evidence="1">Lst14</strain>
    </source>
</reference>
<dbReference type="Proteomes" id="UP000291343">
    <property type="component" value="Unassembled WGS sequence"/>
</dbReference>
<proteinExistence type="predicted"/>
<comment type="caution">
    <text evidence="1">The sequence shown here is derived from an EMBL/GenBank/DDBJ whole genome shotgun (WGS) entry which is preliminary data.</text>
</comment>